<comment type="caution">
    <text evidence="5">The sequence shown here is derived from an EMBL/GenBank/DDBJ whole genome shotgun (WGS) entry which is preliminary data.</text>
</comment>
<dbReference type="InterPro" id="IPR052700">
    <property type="entry name" value="Carb_kinase_PfkB-like"/>
</dbReference>
<keyword evidence="3 5" id="KW-0418">Kinase</keyword>
<dbReference type="GO" id="GO:0016301">
    <property type="term" value="F:kinase activity"/>
    <property type="evidence" value="ECO:0007669"/>
    <property type="project" value="UniProtKB-KW"/>
</dbReference>
<dbReference type="PANTHER" id="PTHR43320">
    <property type="entry name" value="SUGAR KINASE"/>
    <property type="match status" value="1"/>
</dbReference>
<evidence type="ECO:0000259" key="4">
    <source>
        <dbReference type="Pfam" id="PF00294"/>
    </source>
</evidence>
<dbReference type="Gene3D" id="3.40.1190.20">
    <property type="match status" value="1"/>
</dbReference>
<evidence type="ECO:0000256" key="3">
    <source>
        <dbReference type="ARBA" id="ARBA00022777"/>
    </source>
</evidence>
<evidence type="ECO:0000313" key="6">
    <source>
        <dbReference type="Proteomes" id="UP000239485"/>
    </source>
</evidence>
<dbReference type="Proteomes" id="UP000239485">
    <property type="component" value="Unassembled WGS sequence"/>
</dbReference>
<gene>
    <name evidence="5" type="ORF">CLV92_101106</name>
</gene>
<proteinExistence type="inferred from homology"/>
<dbReference type="Pfam" id="PF00294">
    <property type="entry name" value="PfkB"/>
    <property type="match status" value="1"/>
</dbReference>
<accession>A0A2S6IW81</accession>
<evidence type="ECO:0000256" key="2">
    <source>
        <dbReference type="ARBA" id="ARBA00022679"/>
    </source>
</evidence>
<dbReference type="SUPFAM" id="SSF53613">
    <property type="entry name" value="Ribokinase-like"/>
    <property type="match status" value="1"/>
</dbReference>
<protein>
    <submittedName>
        <fullName evidence="5">Sugar/nucleoside kinase (Ribokinase family)</fullName>
    </submittedName>
</protein>
<dbReference type="InterPro" id="IPR002173">
    <property type="entry name" value="Carboh/pur_kinase_PfkB_CS"/>
</dbReference>
<evidence type="ECO:0000256" key="1">
    <source>
        <dbReference type="ARBA" id="ARBA00010688"/>
    </source>
</evidence>
<dbReference type="InterPro" id="IPR011611">
    <property type="entry name" value="PfkB_dom"/>
</dbReference>
<keyword evidence="2" id="KW-0808">Transferase</keyword>
<dbReference type="AlphaFoldDB" id="A0A2S6IW81"/>
<dbReference type="RefSeq" id="WP_104430844.1">
    <property type="nucleotide sequence ID" value="NZ_PTJD01000001.1"/>
</dbReference>
<feature type="domain" description="Carbohydrate kinase PfkB" evidence="4">
    <location>
        <begin position="26"/>
        <end position="290"/>
    </location>
</feature>
<dbReference type="InterPro" id="IPR029056">
    <property type="entry name" value="Ribokinase-like"/>
</dbReference>
<evidence type="ECO:0000313" key="5">
    <source>
        <dbReference type="EMBL" id="PPK98411.1"/>
    </source>
</evidence>
<sequence>MLGILGDLVEDVVVWLGEPLQAATDTACTVVRTRGGSAANVAVHAARQVPTRFLGCVGEDAAGEALARELASHGVDVRVQRRGRTGTVVVLVDPSGERSMFPDRAASQSLSTVDERWLADLEHLHVSGYAFDPAGLGAVALAAAEAVHRRGGAVSVDVASTGLMRAVGEEEFLALLARLRPDLVFANRSEAEFLGLVGDGGRGAAAAALPAATLVVKDGPRPSTVLPPSAAPVRVPVPPVPRVRDTTGAGDAFAAGFLAGWLRGGDPYAACEAGHAAAAHVLGQAGSGVPLVG</sequence>
<dbReference type="PROSITE" id="PS00584">
    <property type="entry name" value="PFKB_KINASES_2"/>
    <property type="match status" value="1"/>
</dbReference>
<keyword evidence="6" id="KW-1185">Reference proteome</keyword>
<dbReference type="OrthoDB" id="9808601at2"/>
<reference evidence="5 6" key="1">
    <citation type="submission" date="2018-02" db="EMBL/GenBank/DDBJ databases">
        <title>Genomic Encyclopedia of Archaeal and Bacterial Type Strains, Phase II (KMG-II): from individual species to whole genera.</title>
        <authorList>
            <person name="Goeker M."/>
        </authorList>
    </citation>
    <scope>NUCLEOTIDE SEQUENCE [LARGE SCALE GENOMIC DNA]</scope>
    <source>
        <strain evidence="5 6">DSM 22857</strain>
    </source>
</reference>
<name>A0A2S6IW81_9ACTN</name>
<comment type="similarity">
    <text evidence="1">Belongs to the carbohydrate kinase PfkB family.</text>
</comment>
<dbReference type="PANTHER" id="PTHR43320:SF3">
    <property type="entry name" value="CARBOHYDRATE KINASE PFKB DOMAIN-CONTAINING PROTEIN"/>
    <property type="match status" value="1"/>
</dbReference>
<organism evidence="5 6">
    <name type="scientific">Kineococcus xinjiangensis</name>
    <dbReference type="NCBI Taxonomy" id="512762"/>
    <lineage>
        <taxon>Bacteria</taxon>
        <taxon>Bacillati</taxon>
        <taxon>Actinomycetota</taxon>
        <taxon>Actinomycetes</taxon>
        <taxon>Kineosporiales</taxon>
        <taxon>Kineosporiaceae</taxon>
        <taxon>Kineococcus</taxon>
    </lineage>
</organism>
<dbReference type="EMBL" id="PTJD01000001">
    <property type="protein sequence ID" value="PPK98411.1"/>
    <property type="molecule type" value="Genomic_DNA"/>
</dbReference>